<reference evidence="11 13" key="1">
    <citation type="submission" date="2014-08" db="EMBL/GenBank/DDBJ databases">
        <authorList>
            <person name="Sisinthy S."/>
        </authorList>
    </citation>
    <scope>NUCLEOTIDE SEQUENCE [LARGE SCALE GENOMIC DNA]</scope>
    <source>
        <strain evidence="11 13">RuG17</strain>
    </source>
</reference>
<evidence type="ECO:0000313" key="11">
    <source>
        <dbReference type="EMBL" id="KGJ72772.1"/>
    </source>
</evidence>
<keyword evidence="8" id="KW-0764">Sulfate transport</keyword>
<evidence type="ECO:0000256" key="3">
    <source>
        <dbReference type="ARBA" id="ARBA00022475"/>
    </source>
</evidence>
<name>A0A099J5I7_9MICO</name>
<keyword evidence="5" id="KW-0028">Amino-acid biosynthesis</keyword>
<feature type="transmembrane region" description="Helical" evidence="10">
    <location>
        <begin position="174"/>
        <end position="197"/>
    </location>
</feature>
<gene>
    <name evidence="12" type="ORF">BJ997_003775</name>
    <name evidence="11" type="ORF">GY21_13250</name>
</gene>
<comment type="caution">
    <text evidence="11">The sequence shown here is derived from an EMBL/GenBank/DDBJ whole genome shotgun (WGS) entry which is preliminary data.</text>
</comment>
<keyword evidence="13" id="KW-1185">Reference proteome</keyword>
<feature type="transmembrane region" description="Helical" evidence="10">
    <location>
        <begin position="151"/>
        <end position="168"/>
    </location>
</feature>
<dbReference type="Proteomes" id="UP000029864">
    <property type="component" value="Unassembled WGS sequence"/>
</dbReference>
<keyword evidence="6 10" id="KW-0812">Transmembrane</keyword>
<dbReference type="EMBL" id="JACHBQ010000001">
    <property type="protein sequence ID" value="MBB5643227.1"/>
    <property type="molecule type" value="Genomic_DNA"/>
</dbReference>
<feature type="transmembrane region" description="Helical" evidence="10">
    <location>
        <begin position="35"/>
        <end position="65"/>
    </location>
</feature>
<keyword evidence="2" id="KW-0813">Transport</keyword>
<dbReference type="Proteomes" id="UP000561726">
    <property type="component" value="Unassembled WGS sequence"/>
</dbReference>
<comment type="subcellular location">
    <subcellularLocation>
        <location evidence="1">Membrane</location>
        <topology evidence="1">Multi-pass membrane protein</topology>
    </subcellularLocation>
</comment>
<dbReference type="GO" id="GO:0000103">
    <property type="term" value="P:sulfate assimilation"/>
    <property type="evidence" value="ECO:0007669"/>
    <property type="project" value="TreeGrafter"/>
</dbReference>
<evidence type="ECO:0000256" key="1">
    <source>
        <dbReference type="ARBA" id="ARBA00004141"/>
    </source>
</evidence>
<organism evidence="11 13">
    <name type="scientific">Cryobacterium roopkundense</name>
    <dbReference type="NCBI Taxonomy" id="1001240"/>
    <lineage>
        <taxon>Bacteria</taxon>
        <taxon>Bacillati</taxon>
        <taxon>Actinomycetota</taxon>
        <taxon>Actinomycetes</taxon>
        <taxon>Micrococcales</taxon>
        <taxon>Microbacteriaceae</taxon>
        <taxon>Cryobacterium</taxon>
    </lineage>
</organism>
<dbReference type="InterPro" id="IPR050480">
    <property type="entry name" value="CysZ-like"/>
</dbReference>
<evidence type="ECO:0000256" key="5">
    <source>
        <dbReference type="ARBA" id="ARBA00022605"/>
    </source>
</evidence>
<accession>A0A099J5I7</accession>
<dbReference type="GO" id="GO:0005886">
    <property type="term" value="C:plasma membrane"/>
    <property type="evidence" value="ECO:0007669"/>
    <property type="project" value="TreeGrafter"/>
</dbReference>
<dbReference type="eggNOG" id="COG2981">
    <property type="taxonomic scope" value="Bacteria"/>
</dbReference>
<dbReference type="PANTHER" id="PTHR37468">
    <property type="entry name" value="SULFATE TRANSPORTER CYSZ"/>
    <property type="match status" value="1"/>
</dbReference>
<dbReference type="PANTHER" id="PTHR37468:SF1">
    <property type="entry name" value="SULFATE TRANSPORTER CYSZ"/>
    <property type="match status" value="1"/>
</dbReference>
<evidence type="ECO:0000256" key="9">
    <source>
        <dbReference type="ARBA" id="ARBA00023136"/>
    </source>
</evidence>
<dbReference type="OrthoDB" id="3375053at2"/>
<evidence type="ECO:0000256" key="8">
    <source>
        <dbReference type="ARBA" id="ARBA00023032"/>
    </source>
</evidence>
<evidence type="ECO:0000256" key="10">
    <source>
        <dbReference type="SAM" id="Phobius"/>
    </source>
</evidence>
<keyword evidence="7 10" id="KW-1133">Transmembrane helix</keyword>
<evidence type="ECO:0000256" key="6">
    <source>
        <dbReference type="ARBA" id="ARBA00022692"/>
    </source>
</evidence>
<evidence type="ECO:0000313" key="13">
    <source>
        <dbReference type="Proteomes" id="UP000029864"/>
    </source>
</evidence>
<proteinExistence type="predicted"/>
<dbReference type="GO" id="GO:0019344">
    <property type="term" value="P:cysteine biosynthetic process"/>
    <property type="evidence" value="ECO:0007669"/>
    <property type="project" value="TreeGrafter"/>
</dbReference>
<dbReference type="Pfam" id="PF07264">
    <property type="entry name" value="EI24"/>
    <property type="match status" value="1"/>
</dbReference>
<dbReference type="AlphaFoldDB" id="A0A099J5I7"/>
<keyword evidence="9 10" id="KW-0472">Membrane</keyword>
<keyword evidence="3" id="KW-1003">Cell membrane</keyword>
<evidence type="ECO:0000256" key="4">
    <source>
        <dbReference type="ARBA" id="ARBA00022519"/>
    </source>
</evidence>
<feature type="transmembrane region" description="Helical" evidence="10">
    <location>
        <begin position="85"/>
        <end position="110"/>
    </location>
</feature>
<dbReference type="GO" id="GO:0009675">
    <property type="term" value="F:high-affinity sulfate:proton symporter activity"/>
    <property type="evidence" value="ECO:0007669"/>
    <property type="project" value="TreeGrafter"/>
</dbReference>
<evidence type="ECO:0000313" key="12">
    <source>
        <dbReference type="EMBL" id="MBB5643227.1"/>
    </source>
</evidence>
<sequence length="263" mass="27430">MHPSAPPSPGLLRELGSGVGFLGRGFGMWVTSPRLMLLGALPALIVGLIYLAGIAVLAVNLGGLATWMTPFADGWGEPWRTGSRVAAGAAVVTVGILVLVYSYTAVTLLVGDPFYERIWRSVETRLGAPPTAPETGVLASLWRAIGDGARLLVPAVLLAPLFVISSLIPVVGGMLAFTLGAAVGGWILTLELTGFAFDARGFSLRDRRRMLARRRATSLGFGAATYLLFLIPFAAVFVMPAAVAGAAMLSRDALAHPPGSAVH</sequence>
<keyword evidence="4" id="KW-0997">Cell inner membrane</keyword>
<evidence type="ECO:0000256" key="7">
    <source>
        <dbReference type="ARBA" id="ARBA00022989"/>
    </source>
</evidence>
<evidence type="ECO:0000313" key="14">
    <source>
        <dbReference type="Proteomes" id="UP000561726"/>
    </source>
</evidence>
<dbReference type="EMBL" id="JPXF01000056">
    <property type="protein sequence ID" value="KGJ72772.1"/>
    <property type="molecule type" value="Genomic_DNA"/>
</dbReference>
<dbReference type="RefSeq" id="WP_035837217.1">
    <property type="nucleotide sequence ID" value="NZ_JACHBQ010000001.1"/>
</dbReference>
<reference evidence="12 14" key="2">
    <citation type="submission" date="2020-08" db="EMBL/GenBank/DDBJ databases">
        <title>Sequencing the genomes of 1000 actinobacteria strains.</title>
        <authorList>
            <person name="Klenk H.-P."/>
        </authorList>
    </citation>
    <scope>NUCLEOTIDE SEQUENCE [LARGE SCALE GENOMIC DNA]</scope>
    <source>
        <strain evidence="12 14">DSM 21065</strain>
    </source>
</reference>
<feature type="transmembrane region" description="Helical" evidence="10">
    <location>
        <begin position="218"/>
        <end position="243"/>
    </location>
</feature>
<protein>
    <submittedName>
        <fullName evidence="12">CysZ protein</fullName>
    </submittedName>
</protein>
<dbReference type="InterPro" id="IPR059112">
    <property type="entry name" value="CysZ/EI24"/>
</dbReference>
<evidence type="ECO:0000256" key="2">
    <source>
        <dbReference type="ARBA" id="ARBA00022448"/>
    </source>
</evidence>